<feature type="compositionally biased region" description="Polar residues" evidence="1">
    <location>
        <begin position="1"/>
        <end position="16"/>
    </location>
</feature>
<evidence type="ECO:0008006" key="3">
    <source>
        <dbReference type="Google" id="ProtNLM"/>
    </source>
</evidence>
<dbReference type="EMBL" id="HBUF01262984">
    <property type="protein sequence ID" value="CAG6683422.1"/>
    <property type="molecule type" value="Transcribed_RNA"/>
</dbReference>
<evidence type="ECO:0000256" key="1">
    <source>
        <dbReference type="SAM" id="MobiDB-lite"/>
    </source>
</evidence>
<evidence type="ECO:0000313" key="2">
    <source>
        <dbReference type="EMBL" id="CAG6683424.1"/>
    </source>
</evidence>
<dbReference type="AlphaFoldDB" id="A0A8D8T8P3"/>
<feature type="compositionally biased region" description="Basic and acidic residues" evidence="1">
    <location>
        <begin position="46"/>
        <end position="76"/>
    </location>
</feature>
<name>A0A8D8T8P3_9HEMI</name>
<protein>
    <recommendedName>
        <fullName evidence="3">C2H2-type domain-containing protein</fullName>
    </recommendedName>
</protein>
<proteinExistence type="predicted"/>
<organism evidence="2">
    <name type="scientific">Cacopsylla melanoneura</name>
    <dbReference type="NCBI Taxonomy" id="428564"/>
    <lineage>
        <taxon>Eukaryota</taxon>
        <taxon>Metazoa</taxon>
        <taxon>Ecdysozoa</taxon>
        <taxon>Arthropoda</taxon>
        <taxon>Hexapoda</taxon>
        <taxon>Insecta</taxon>
        <taxon>Pterygota</taxon>
        <taxon>Neoptera</taxon>
        <taxon>Paraneoptera</taxon>
        <taxon>Hemiptera</taxon>
        <taxon>Sternorrhyncha</taxon>
        <taxon>Psylloidea</taxon>
        <taxon>Psyllidae</taxon>
        <taxon>Psyllinae</taxon>
        <taxon>Cacopsylla</taxon>
    </lineage>
</organism>
<feature type="compositionally biased region" description="Polar residues" evidence="1">
    <location>
        <begin position="26"/>
        <end position="45"/>
    </location>
</feature>
<dbReference type="EMBL" id="HBUF01262985">
    <property type="protein sequence ID" value="CAG6683424.1"/>
    <property type="molecule type" value="Transcribed_RNA"/>
</dbReference>
<feature type="region of interest" description="Disordered" evidence="1">
    <location>
        <begin position="1"/>
        <end position="82"/>
    </location>
</feature>
<sequence>MDNSQGIFGNWQQMVGDQTGADVPSGQDTGAQNSQDKNSTSNSELSGKERSSTDNSRSDISKENVIEEMKSQDQMKKPKKLKLSERVQYYTATSSCRSPEVNPQTRRSNATNKKKLLVLLEQIVVYNNTPQATVNNNVENVNLFKHCGERSTSGDDIEQNSNHLFEQTPETNTTRGEIQQNSNDLFQQVHRINTTGDTINRNTDDLFEQGNVDEINDRDNFTEINQLLQIDQSQLLELHPEIDNIELSDINTTTLPEIPEETTSSETSGTQLSIEESIDRGTLVNNVNTIISTSKDDRFDNLNIPNNIGNTSNKSEFIKNDDPTANAAKGNVSQIPSGTFDDYMQATCADQSEQLFLHNLVWSPEKMTNTIHLGEYNSKDTLDGLKHDDKMNVPANTSKLIDLNSPVVLCENSSTSFSIPSDQTQFNVLVDQQSPCMNMLDDASPETANSTSPGRWNQMIILMADEGLSTVTVDNMEQDKPALADKQDKPAATEPKKTKQVEPLVGKYFKSKFRIDLESKEYVVCTFCSEKISVELNEVVLHCKTCVHIVRKEKSAKFRFGCFACDYKSNQLSHLKRHLSAHLKYVPK</sequence>
<accession>A0A8D8T8P3</accession>
<reference evidence="2" key="1">
    <citation type="submission" date="2021-05" db="EMBL/GenBank/DDBJ databases">
        <authorList>
            <person name="Alioto T."/>
            <person name="Alioto T."/>
            <person name="Gomez Garrido J."/>
        </authorList>
    </citation>
    <scope>NUCLEOTIDE SEQUENCE</scope>
</reference>